<proteinExistence type="predicted"/>
<protein>
    <submittedName>
        <fullName evidence="1">Uncharacterized protein</fullName>
    </submittedName>
</protein>
<name>A0A2P2PM29_RHIMU</name>
<dbReference type="EMBL" id="GGEC01075309">
    <property type="protein sequence ID" value="MBX55793.1"/>
    <property type="molecule type" value="Transcribed_RNA"/>
</dbReference>
<evidence type="ECO:0000313" key="1">
    <source>
        <dbReference type="EMBL" id="MBX55793.1"/>
    </source>
</evidence>
<reference evidence="1" key="1">
    <citation type="submission" date="2018-02" db="EMBL/GenBank/DDBJ databases">
        <title>Rhizophora mucronata_Transcriptome.</title>
        <authorList>
            <person name="Meera S.P."/>
            <person name="Sreeshan A."/>
            <person name="Augustine A."/>
        </authorList>
    </citation>
    <scope>NUCLEOTIDE SEQUENCE</scope>
    <source>
        <tissue evidence="1">Leaf</tissue>
    </source>
</reference>
<organism evidence="1">
    <name type="scientific">Rhizophora mucronata</name>
    <name type="common">Asiatic mangrove</name>
    <dbReference type="NCBI Taxonomy" id="61149"/>
    <lineage>
        <taxon>Eukaryota</taxon>
        <taxon>Viridiplantae</taxon>
        <taxon>Streptophyta</taxon>
        <taxon>Embryophyta</taxon>
        <taxon>Tracheophyta</taxon>
        <taxon>Spermatophyta</taxon>
        <taxon>Magnoliopsida</taxon>
        <taxon>eudicotyledons</taxon>
        <taxon>Gunneridae</taxon>
        <taxon>Pentapetalae</taxon>
        <taxon>rosids</taxon>
        <taxon>fabids</taxon>
        <taxon>Malpighiales</taxon>
        <taxon>Rhizophoraceae</taxon>
        <taxon>Rhizophora</taxon>
    </lineage>
</organism>
<accession>A0A2P2PM29</accession>
<dbReference type="AlphaFoldDB" id="A0A2P2PM29"/>
<sequence length="60" mass="6936">MFVLFCLMMVEFHIEMNKPDWRKISLCWISASLASAIEPLYQPPILSCFHLSSCNSMILV</sequence>